<proteinExistence type="predicted"/>
<evidence type="ECO:0000313" key="4">
    <source>
        <dbReference type="Proteomes" id="UP000823611"/>
    </source>
</evidence>
<gene>
    <name evidence="3" type="ORF">IAC55_05555</name>
</gene>
<feature type="transmembrane region" description="Helical" evidence="1">
    <location>
        <begin position="127"/>
        <end position="147"/>
    </location>
</feature>
<evidence type="ECO:0000256" key="2">
    <source>
        <dbReference type="SAM" id="SignalP"/>
    </source>
</evidence>
<dbReference type="Pfam" id="PF09546">
    <property type="entry name" value="Spore_III_AE"/>
    <property type="match status" value="1"/>
</dbReference>
<name>A0A9D9DW31_9FIRM</name>
<dbReference type="InterPro" id="IPR014194">
    <property type="entry name" value="Spore_III_AE"/>
</dbReference>
<accession>A0A9D9DW31</accession>
<feature type="transmembrane region" description="Helical" evidence="1">
    <location>
        <begin position="353"/>
        <end position="376"/>
    </location>
</feature>
<comment type="caution">
    <text evidence="3">The sequence shown here is derived from an EMBL/GenBank/DDBJ whole genome shotgun (WGS) entry which is preliminary data.</text>
</comment>
<feature type="transmembrane region" description="Helical" evidence="1">
    <location>
        <begin position="195"/>
        <end position="218"/>
    </location>
</feature>
<keyword evidence="1" id="KW-1133">Transmembrane helix</keyword>
<keyword evidence="2" id="KW-0732">Signal</keyword>
<reference evidence="3" key="1">
    <citation type="submission" date="2020-10" db="EMBL/GenBank/DDBJ databases">
        <authorList>
            <person name="Gilroy R."/>
        </authorList>
    </citation>
    <scope>NUCLEOTIDE SEQUENCE</scope>
    <source>
        <strain evidence="3">F6-4510</strain>
    </source>
</reference>
<keyword evidence="1" id="KW-0472">Membrane</keyword>
<organism evidence="3 4">
    <name type="scientific">Candidatus Fimicola merdigallinarum</name>
    <dbReference type="NCBI Taxonomy" id="2840819"/>
    <lineage>
        <taxon>Bacteria</taxon>
        <taxon>Bacillati</taxon>
        <taxon>Bacillota</taxon>
        <taxon>Clostridia</taxon>
        <taxon>Lachnospirales</taxon>
        <taxon>Lachnospiraceae</taxon>
        <taxon>Lachnospiraceae incertae sedis</taxon>
        <taxon>Candidatus Fimicola</taxon>
    </lineage>
</organism>
<feature type="transmembrane region" description="Helical" evidence="1">
    <location>
        <begin position="300"/>
        <end position="328"/>
    </location>
</feature>
<dbReference type="EMBL" id="JADIMX010000106">
    <property type="protein sequence ID" value="MBO8434771.1"/>
    <property type="molecule type" value="Genomic_DNA"/>
</dbReference>
<feature type="transmembrane region" description="Helical" evidence="1">
    <location>
        <begin position="96"/>
        <end position="115"/>
    </location>
</feature>
<keyword evidence="1" id="KW-0812">Transmembrane</keyword>
<reference evidence="3" key="2">
    <citation type="journal article" date="2021" name="PeerJ">
        <title>Extensive microbial diversity within the chicken gut microbiome revealed by metagenomics and culture.</title>
        <authorList>
            <person name="Gilroy R."/>
            <person name="Ravi A."/>
            <person name="Getino M."/>
            <person name="Pursley I."/>
            <person name="Horton D.L."/>
            <person name="Alikhan N.F."/>
            <person name="Baker D."/>
            <person name="Gharbi K."/>
            <person name="Hall N."/>
            <person name="Watson M."/>
            <person name="Adriaenssens E.M."/>
            <person name="Foster-Nyarko E."/>
            <person name="Jarju S."/>
            <person name="Secka A."/>
            <person name="Antonio M."/>
            <person name="Oren A."/>
            <person name="Chaudhuri R.R."/>
            <person name="La Ragione R."/>
            <person name="Hildebrand F."/>
            <person name="Pallen M.J."/>
        </authorList>
    </citation>
    <scope>NUCLEOTIDE SEQUENCE</scope>
    <source>
        <strain evidence="3">F6-4510</strain>
    </source>
</reference>
<feature type="chain" id="PRO_5039172324" evidence="2">
    <location>
        <begin position="21"/>
        <end position="381"/>
    </location>
</feature>
<feature type="signal peptide" evidence="2">
    <location>
        <begin position="1"/>
        <end position="20"/>
    </location>
</feature>
<feature type="transmembrane region" description="Helical" evidence="1">
    <location>
        <begin position="239"/>
        <end position="259"/>
    </location>
</feature>
<feature type="transmembrane region" description="Helical" evidence="1">
    <location>
        <begin position="168"/>
        <end position="189"/>
    </location>
</feature>
<evidence type="ECO:0000256" key="1">
    <source>
        <dbReference type="SAM" id="Phobius"/>
    </source>
</evidence>
<dbReference type="Proteomes" id="UP000823611">
    <property type="component" value="Unassembled WGS sequence"/>
</dbReference>
<sequence length="381" mass="41688">MRKRLIFICIALCIFMNVKAFGEIQKEDISAIVGESVDVSRIDRYMEDVSKDIDGIDKMSFGTFVDSILKGDFYISPSYIFSIILRNLFKEILKSTATFGGIMCVMVLSSILKSVTSSFCGKSVGEMGFYVCYMIMVLSICDIFRIGAELTIDAVKTMGEFLNITIPVFISIAISTGSVGEGVFIAPFISGMSTFIIGFISKVIVPSTVTISVFELITYISERNFLKSITEFMKKCISMILKGVAILFTIILSLQKIAIPTVTGIFGKTLMSVTGSIPIVGDAIEGAVKTTLSLFTATKGCITVFVIIFMIILCFLPFVKLFAIYIMYRLASAFSEPFCDKRLTGCIDCASEFTSILIGIILTSGVIFTFSIIIMVSSGII</sequence>
<protein>
    <submittedName>
        <fullName evidence="3">Stage III sporulation protein AE</fullName>
    </submittedName>
</protein>
<evidence type="ECO:0000313" key="3">
    <source>
        <dbReference type="EMBL" id="MBO8434771.1"/>
    </source>
</evidence>
<dbReference type="AlphaFoldDB" id="A0A9D9DW31"/>